<dbReference type="Gene3D" id="2.120.10.30">
    <property type="entry name" value="TolB, C-terminal domain"/>
    <property type="match status" value="1"/>
</dbReference>
<evidence type="ECO:0000313" key="2">
    <source>
        <dbReference type="Proteomes" id="UP000076079"/>
    </source>
</evidence>
<dbReference type="InterPro" id="IPR011042">
    <property type="entry name" value="6-blade_b-propeller_TolB-like"/>
</dbReference>
<dbReference type="SUPFAM" id="SSF69304">
    <property type="entry name" value="Tricorn protease N-terminal domain"/>
    <property type="match status" value="1"/>
</dbReference>
<evidence type="ECO:0000313" key="1">
    <source>
        <dbReference type="EMBL" id="AMY10978.1"/>
    </source>
</evidence>
<proteinExistence type="predicted"/>
<dbReference type="Proteomes" id="UP000076079">
    <property type="component" value="Chromosome"/>
</dbReference>
<sequence>MQKRAHMLAGVLARVVVVIGLFPGQATAERILVTHPPLRDPILSPSGRIIAAVVDNRFVPEDVDQAPDLYVYSLDTNSWKRVPRLVLLGAPETYGQGIITLLSLSEDGRYIAYVGVRWLPGVNGEHQDFLARYDLQTGTRHVIRDNAFDPFAQPVMSRDGSTFGWIGANNAVLVGTVGQPPVAIGQACPTTDRICPASVALTAPGDRIAYAVVSGGESTVETFDRATLVRRQYTQIRTSASNTLAMTGSGSQIASIGVKSVVFDVAAERVLASGFLAVSTRPVITDDGAYIKGGFLPPGAAADVFDVRLQSPLFSTPRFPMPANPRVCCLVGLSATGRIGLGNLQHGETALVDLDGDADGLYDPWEEAFGLDSSDPDDVAADDDGDGVINADEFRLRSHPFGRYQRTFAEGVTSTYFDTVLHLFRPRLNGQGIAAPPVITYLGDNGRRLSRPYQPPFWPESGPFEIRPPAELGTGQYSVIVESPWPVAVERITRWGSPVATGAHGTSGATPSTTWYFAEGATIGGFQLFYLLANPGETRATVEVDYLKAAGGLVTRRYDVVAGGRRTVWVNQEGDGLGSAEVAARIRSSRPIVAERAMYLAGPGGFAGGTASMGAPAPATRWLFAEGATGPLFDAFLLLANPSQGQAQAEITFRLPEGQSVTRVATIPPESRVTVWVDQEDRLLADTAFSTVVNSDVPIVAERAMWWRTPSSAGWVEGHTEIGATAGATQWAVAEMPESAFLLIANASSQPGQVLVTYYSEAGGGAGSRTYALPASGRVTAWPAQDNPLLPAARYRAVVESLPMGSKPAVPVVVERAAYSSGLGTGTVYLGTPVP</sequence>
<dbReference type="KEGG" id="abac:LuPra_04222"/>
<dbReference type="Gene3D" id="2.60.290.11">
    <property type="entry name" value="TM1070-like"/>
    <property type="match status" value="2"/>
</dbReference>
<reference evidence="1 2" key="1">
    <citation type="journal article" date="2016" name="Genome Announc.">
        <title>First Complete Genome Sequence of a Subdivision 6 Acidobacterium Strain.</title>
        <authorList>
            <person name="Huang S."/>
            <person name="Vieira S."/>
            <person name="Bunk B."/>
            <person name="Riedel T."/>
            <person name="Sproer C."/>
            <person name="Overmann J."/>
        </authorList>
    </citation>
    <scope>NUCLEOTIDE SEQUENCE [LARGE SCALE GENOMIC DNA]</scope>
    <source>
        <strain evidence="2">DSM 100886 HEG_-6_39</strain>
    </source>
</reference>
<dbReference type="AlphaFoldDB" id="A0A143PS51"/>
<gene>
    <name evidence="1" type="ORF">LuPra_04222</name>
</gene>
<dbReference type="EMBL" id="CP015136">
    <property type="protein sequence ID" value="AMY10978.1"/>
    <property type="molecule type" value="Genomic_DNA"/>
</dbReference>
<dbReference type="Pfam" id="PF18986">
    <property type="entry name" value="DUF5719"/>
    <property type="match status" value="1"/>
</dbReference>
<protein>
    <recommendedName>
        <fullName evidence="3">EF-hand domain-containing protein</fullName>
    </recommendedName>
</protein>
<keyword evidence="2" id="KW-1185">Reference proteome</keyword>
<dbReference type="STRING" id="1855912.LuPra_04222"/>
<name>A0A143PS51_LUTPR</name>
<evidence type="ECO:0008006" key="3">
    <source>
        <dbReference type="Google" id="ProtNLM"/>
    </source>
</evidence>
<dbReference type="RefSeq" id="WP_157899494.1">
    <property type="nucleotide sequence ID" value="NZ_CP015136.1"/>
</dbReference>
<dbReference type="InterPro" id="IPR036698">
    <property type="entry name" value="TM1070-like_sf"/>
</dbReference>
<dbReference type="InterPro" id="IPR018247">
    <property type="entry name" value="EF_Hand_1_Ca_BS"/>
</dbReference>
<organism evidence="1 2">
    <name type="scientific">Luteitalea pratensis</name>
    <dbReference type="NCBI Taxonomy" id="1855912"/>
    <lineage>
        <taxon>Bacteria</taxon>
        <taxon>Pseudomonadati</taxon>
        <taxon>Acidobacteriota</taxon>
        <taxon>Vicinamibacteria</taxon>
        <taxon>Vicinamibacterales</taxon>
        <taxon>Vicinamibacteraceae</taxon>
        <taxon>Luteitalea</taxon>
    </lineage>
</organism>
<dbReference type="PROSITE" id="PS00018">
    <property type="entry name" value="EF_HAND_1"/>
    <property type="match status" value="1"/>
</dbReference>
<dbReference type="OrthoDB" id="135775at2"/>
<reference evidence="2" key="2">
    <citation type="submission" date="2016-04" db="EMBL/GenBank/DDBJ databases">
        <title>First Complete Genome Sequence of a Subdivision 6 Acidobacterium.</title>
        <authorList>
            <person name="Huang S."/>
            <person name="Vieira S."/>
            <person name="Bunk B."/>
            <person name="Riedel T."/>
            <person name="Sproeer C."/>
            <person name="Overmann J."/>
        </authorList>
    </citation>
    <scope>NUCLEOTIDE SEQUENCE [LARGE SCALE GENOMIC DNA]</scope>
    <source>
        <strain evidence="2">DSM 100886 HEG_-6_39</strain>
    </source>
</reference>
<accession>A0A143PS51</accession>
<dbReference type="InterPro" id="IPR043777">
    <property type="entry name" value="DUF5719"/>
</dbReference>